<sequence length="152" mass="17295">MSVICTRCGSANVACEAIVNPNGNVFKRYTDESFRYGQCEDCGTYPELTDPDEVKMDIDRLYQEFKSYSDTEPDYANCRILYKDDGDNLNVKISLKADDKAAAMDKSIFYHCDNISDLKSLAEYGGEDFILVECFRFGKWTDEGYLSNNKSL</sequence>
<dbReference type="KEGG" id="bvs:BARVI_10490"/>
<organism evidence="1 2">
    <name type="scientific">Barnesiella viscericola DSM 18177</name>
    <dbReference type="NCBI Taxonomy" id="880074"/>
    <lineage>
        <taxon>Bacteria</taxon>
        <taxon>Pseudomonadati</taxon>
        <taxon>Bacteroidota</taxon>
        <taxon>Bacteroidia</taxon>
        <taxon>Bacteroidales</taxon>
        <taxon>Barnesiellaceae</taxon>
        <taxon>Barnesiella</taxon>
    </lineage>
</organism>
<evidence type="ECO:0000313" key="1">
    <source>
        <dbReference type="EMBL" id="AHF13104.1"/>
    </source>
</evidence>
<keyword evidence="2" id="KW-1185">Reference proteome</keyword>
<dbReference type="GeneID" id="90529819"/>
<evidence type="ECO:0000313" key="2">
    <source>
        <dbReference type="Proteomes" id="UP000018901"/>
    </source>
</evidence>
<dbReference type="Proteomes" id="UP000018901">
    <property type="component" value="Chromosome"/>
</dbReference>
<name>W0EV64_9BACT</name>
<dbReference type="EMBL" id="CP007034">
    <property type="protein sequence ID" value="AHF13104.1"/>
    <property type="molecule type" value="Genomic_DNA"/>
</dbReference>
<accession>W0EV64</accession>
<dbReference type="AlphaFoldDB" id="W0EV64"/>
<dbReference type="OrthoDB" id="6636675at2"/>
<dbReference type="HOGENOM" id="CLU_1833250_0_0_10"/>
<dbReference type="STRING" id="880074.BARVI_10490"/>
<dbReference type="RefSeq" id="WP_025279153.1">
    <property type="nucleotide sequence ID" value="NZ_CP007034.1"/>
</dbReference>
<gene>
    <name evidence="1" type="ORF">BARVI_10490</name>
</gene>
<protein>
    <submittedName>
        <fullName evidence="1">Uncharacterized protein</fullName>
    </submittedName>
</protein>
<proteinExistence type="predicted"/>
<dbReference type="eggNOG" id="ENOG5032T2B">
    <property type="taxonomic scope" value="Bacteria"/>
</dbReference>
<reference evidence="1 2" key="1">
    <citation type="submission" date="2013-12" db="EMBL/GenBank/DDBJ databases">
        <authorList>
            <consortium name="DOE Joint Genome Institute"/>
            <person name="Eisen J."/>
            <person name="Huntemann M."/>
            <person name="Han J."/>
            <person name="Chen A."/>
            <person name="Kyrpides N."/>
            <person name="Mavromatis K."/>
            <person name="Markowitz V."/>
            <person name="Palaniappan K."/>
            <person name="Ivanova N."/>
            <person name="Schaumberg A."/>
            <person name="Pati A."/>
            <person name="Liolios K."/>
            <person name="Nordberg H.P."/>
            <person name="Cantor M.N."/>
            <person name="Hua S.X."/>
            <person name="Woyke T."/>
        </authorList>
    </citation>
    <scope>NUCLEOTIDE SEQUENCE [LARGE SCALE GENOMIC DNA]</scope>
    <source>
        <strain evidence="2">DSM 18177</strain>
    </source>
</reference>